<dbReference type="PANTHER" id="PTHR11941:SF27">
    <property type="entry name" value="ETHYLMALONYL-COA DECARBOXYLASE"/>
    <property type="match status" value="1"/>
</dbReference>
<dbReference type="AlphaFoldDB" id="A0AAN7Z5M9"/>
<dbReference type="InterPro" id="IPR001753">
    <property type="entry name" value="Enoyl-CoA_hydra/iso"/>
</dbReference>
<evidence type="ECO:0008006" key="4">
    <source>
        <dbReference type="Google" id="ProtNLM"/>
    </source>
</evidence>
<dbReference type="InterPro" id="IPR029045">
    <property type="entry name" value="ClpP/crotonase-like_dom_sf"/>
</dbReference>
<evidence type="ECO:0000313" key="2">
    <source>
        <dbReference type="EMBL" id="KAK5637940.1"/>
    </source>
</evidence>
<dbReference type="GO" id="GO:0005829">
    <property type="term" value="C:cytosol"/>
    <property type="evidence" value="ECO:0007669"/>
    <property type="project" value="TreeGrafter"/>
</dbReference>
<organism evidence="2 3">
    <name type="scientific">Pyrocoelia pectoralis</name>
    <dbReference type="NCBI Taxonomy" id="417401"/>
    <lineage>
        <taxon>Eukaryota</taxon>
        <taxon>Metazoa</taxon>
        <taxon>Ecdysozoa</taxon>
        <taxon>Arthropoda</taxon>
        <taxon>Hexapoda</taxon>
        <taxon>Insecta</taxon>
        <taxon>Pterygota</taxon>
        <taxon>Neoptera</taxon>
        <taxon>Endopterygota</taxon>
        <taxon>Coleoptera</taxon>
        <taxon>Polyphaga</taxon>
        <taxon>Elateriformia</taxon>
        <taxon>Elateroidea</taxon>
        <taxon>Lampyridae</taxon>
        <taxon>Lampyrinae</taxon>
        <taxon>Pyrocoelia</taxon>
    </lineage>
</organism>
<dbReference type="Proteomes" id="UP001329430">
    <property type="component" value="Chromosome 10"/>
</dbReference>
<keyword evidence="3" id="KW-1185">Reference proteome</keyword>
<evidence type="ECO:0000313" key="3">
    <source>
        <dbReference type="Proteomes" id="UP001329430"/>
    </source>
</evidence>
<dbReference type="EMBL" id="JAVRBK010000010">
    <property type="protein sequence ID" value="KAK5637940.1"/>
    <property type="molecule type" value="Genomic_DNA"/>
</dbReference>
<reference evidence="2 3" key="1">
    <citation type="journal article" date="2024" name="Insects">
        <title>An Improved Chromosome-Level Genome Assembly of the Firefly Pyrocoelia pectoralis.</title>
        <authorList>
            <person name="Fu X."/>
            <person name="Meyer-Rochow V.B."/>
            <person name="Ballantyne L."/>
            <person name="Zhu X."/>
        </authorList>
    </citation>
    <scope>NUCLEOTIDE SEQUENCE [LARGE SCALE GENOMIC DNA]</scope>
    <source>
        <strain evidence="2">XCY_ONT2</strain>
    </source>
</reference>
<sequence length="275" mass="30475">MAHDELRRNSFPSIRAKLLNFPGGHVSLVKDHNSGIAELILDHGEKRNAMSGQMMVEFRDCIEDLENWKEGKGLILRGAGCNFCSGGDLDFAKISTPQDGLDMSTWMQNALMRLQMLPLVSVCLVHGPCLGGGAEMSIFCDYIIVADDVKFGFVQGKMGIITAWGGGSRLVQRIGHSRALEVLLTSKIMNAEECLSIGLVELVTPSPVDVSKVRDWLKTRLFLPHQITRSFKTIASNTHLYNYGDALKLEREIFAPFWGGTINKEAISRNIKHSK</sequence>
<dbReference type="GO" id="GO:0006635">
    <property type="term" value="P:fatty acid beta-oxidation"/>
    <property type="evidence" value="ECO:0007669"/>
    <property type="project" value="TreeGrafter"/>
</dbReference>
<dbReference type="PANTHER" id="PTHR11941">
    <property type="entry name" value="ENOYL-COA HYDRATASE-RELATED"/>
    <property type="match status" value="1"/>
</dbReference>
<dbReference type="Gene3D" id="3.90.226.10">
    <property type="entry name" value="2-enoyl-CoA Hydratase, Chain A, domain 1"/>
    <property type="match status" value="1"/>
</dbReference>
<comment type="caution">
    <text evidence="2">The sequence shown here is derived from an EMBL/GenBank/DDBJ whole genome shotgun (WGS) entry which is preliminary data.</text>
</comment>
<keyword evidence="1" id="KW-0456">Lyase</keyword>
<proteinExistence type="predicted"/>
<name>A0AAN7Z5M9_9COLE</name>
<accession>A0AAN7Z5M9</accession>
<dbReference type="CDD" id="cd06558">
    <property type="entry name" value="crotonase-like"/>
    <property type="match status" value="1"/>
</dbReference>
<protein>
    <recommendedName>
        <fullName evidence="4">Enoyl-CoA hydratase</fullName>
    </recommendedName>
</protein>
<gene>
    <name evidence="2" type="ORF">RI129_012235</name>
</gene>
<dbReference type="Pfam" id="PF00378">
    <property type="entry name" value="ECH_1"/>
    <property type="match status" value="1"/>
</dbReference>
<dbReference type="GO" id="GO:0016829">
    <property type="term" value="F:lyase activity"/>
    <property type="evidence" value="ECO:0007669"/>
    <property type="project" value="UniProtKB-KW"/>
</dbReference>
<evidence type="ECO:0000256" key="1">
    <source>
        <dbReference type="ARBA" id="ARBA00023239"/>
    </source>
</evidence>
<dbReference type="SUPFAM" id="SSF52096">
    <property type="entry name" value="ClpP/crotonase"/>
    <property type="match status" value="1"/>
</dbReference>